<evidence type="ECO:0000313" key="3">
    <source>
        <dbReference type="Proteomes" id="UP001162060"/>
    </source>
</evidence>
<protein>
    <submittedName>
        <fullName evidence="2">Uncharacterized protein</fullName>
    </submittedName>
</protein>
<evidence type="ECO:0000256" key="1">
    <source>
        <dbReference type="SAM" id="Phobius"/>
    </source>
</evidence>
<evidence type="ECO:0000313" key="2">
    <source>
        <dbReference type="EMBL" id="CAK7902118.1"/>
    </source>
</evidence>
<keyword evidence="1" id="KW-0472">Membrane</keyword>
<keyword evidence="1" id="KW-0812">Transmembrane</keyword>
<dbReference type="EMBL" id="CAKLBY020000024">
    <property type="protein sequence ID" value="CAK7902118.1"/>
    <property type="molecule type" value="Genomic_DNA"/>
</dbReference>
<comment type="caution">
    <text evidence="2">The sequence shown here is derived from an EMBL/GenBank/DDBJ whole genome shotgun (WGS) entry which is preliminary data.</text>
</comment>
<organism evidence="2 3">
    <name type="scientific">Peronospora matthiolae</name>
    <dbReference type="NCBI Taxonomy" id="2874970"/>
    <lineage>
        <taxon>Eukaryota</taxon>
        <taxon>Sar</taxon>
        <taxon>Stramenopiles</taxon>
        <taxon>Oomycota</taxon>
        <taxon>Peronosporomycetes</taxon>
        <taxon>Peronosporales</taxon>
        <taxon>Peronosporaceae</taxon>
        <taxon>Peronospora</taxon>
    </lineage>
</organism>
<feature type="transmembrane region" description="Helical" evidence="1">
    <location>
        <begin position="147"/>
        <end position="168"/>
    </location>
</feature>
<name>A0AAV1T5F6_9STRA</name>
<dbReference type="AlphaFoldDB" id="A0AAV1T5F6"/>
<keyword evidence="1" id="KW-1133">Transmembrane helix</keyword>
<accession>A0AAV1T5F6</accession>
<reference evidence="2" key="1">
    <citation type="submission" date="2024-01" db="EMBL/GenBank/DDBJ databases">
        <authorList>
            <person name="Webb A."/>
        </authorList>
    </citation>
    <scope>NUCLEOTIDE SEQUENCE</scope>
    <source>
        <strain evidence="2">Pm1</strain>
    </source>
</reference>
<proteinExistence type="predicted"/>
<dbReference type="Proteomes" id="UP001162060">
    <property type="component" value="Unassembled WGS sequence"/>
</dbReference>
<gene>
    <name evidence="2" type="ORF">PM001_LOCUS2435</name>
</gene>
<sequence length="192" mass="20268">MTIASALRQLLSFDDETARCTPVTVKGGPSFCIQGPVCGSELAKGQAKGSGMCPRRNDKADSNCDSKAQHLSSSCTALVDAKCMDLGGDKWECVFPIDGPGYQTVEQIAPYTQDQIPSSPMSDQAVKLSAPALESHTASNTLGASNASINIAVGVACCVLAFVGLVFVKKRRNRERSSSYTLSEKDISIVTL</sequence>